<proteinExistence type="predicted"/>
<accession>A0A1G6XE34</accession>
<dbReference type="InterPro" id="IPR011042">
    <property type="entry name" value="6-blade_b-propeller_TolB-like"/>
</dbReference>
<evidence type="ECO:0000313" key="3">
    <source>
        <dbReference type="Proteomes" id="UP000198757"/>
    </source>
</evidence>
<feature type="domain" description="DUF7133" evidence="1">
    <location>
        <begin position="40"/>
        <end position="230"/>
    </location>
</feature>
<dbReference type="EMBL" id="FMZO01000013">
    <property type="protein sequence ID" value="SDD76312.1"/>
    <property type="molecule type" value="Genomic_DNA"/>
</dbReference>
<dbReference type="SUPFAM" id="SSF50952">
    <property type="entry name" value="Soluble quinoprotein glucose dehydrogenase"/>
    <property type="match status" value="1"/>
</dbReference>
<evidence type="ECO:0000259" key="1">
    <source>
        <dbReference type="Pfam" id="PF23500"/>
    </source>
</evidence>
<keyword evidence="3" id="KW-1185">Reference proteome</keyword>
<dbReference type="Pfam" id="PF23500">
    <property type="entry name" value="DUF7133"/>
    <property type="match status" value="1"/>
</dbReference>
<dbReference type="OrthoDB" id="9811395at2"/>
<dbReference type="InterPro" id="IPR055557">
    <property type="entry name" value="DUF7133"/>
</dbReference>
<dbReference type="Gene3D" id="2.120.10.30">
    <property type="entry name" value="TolB, C-terminal domain"/>
    <property type="match status" value="1"/>
</dbReference>
<dbReference type="PANTHER" id="PTHR19328:SF53">
    <property type="entry name" value="MEMBRANE PROTEIN"/>
    <property type="match status" value="1"/>
</dbReference>
<gene>
    <name evidence="2" type="ORF">SAMN04487894_11339</name>
</gene>
<dbReference type="STRING" id="1285928.SAMN04487894_11339"/>
<sequence length="395" mass="45004">MWKCFAIISSIFILPLVSLSQEKFQWDQQTITLKKGSPFQLNVPRGYRINVAAQGLERPRFFCKSPDGRLFVTDMHNRGDNHKGRVLILENWDHQRKTFGKVTTFLENLHNPNQVAFYTAGGQVYLYIAETGKLSYYRYTPGDSIAAGAPVVIGTFPDYGLSYKYGGWHLTRSIAFNKGKIYVSVGSSCDACIEKEDVRATVMEMDPDGGNKRIFARGIRNAVGIKWVKDVLWVTHMGRDNRGPDKPEELFHPVVENGFYGWPYYYQYRKTIVADTQFVKSSRPGFVRKPVVAPYSFKAHAAPLGFEYVSDFEDPLLNRSFLVALHGSTSVWRQRGNAVVQLLPGGGYREIIKGFLQGKTEDKRYGRPCDIIQWDTNSFFISDDKRGVIYFFTKG</sequence>
<dbReference type="RefSeq" id="WP_143019853.1">
    <property type="nucleotide sequence ID" value="NZ_FMZO01000013.1"/>
</dbReference>
<dbReference type="PANTHER" id="PTHR19328">
    <property type="entry name" value="HEDGEHOG-INTERACTING PROTEIN"/>
    <property type="match status" value="1"/>
</dbReference>
<dbReference type="AlphaFoldDB" id="A0A1G6XE34"/>
<evidence type="ECO:0000313" key="2">
    <source>
        <dbReference type="EMBL" id="SDD76312.1"/>
    </source>
</evidence>
<dbReference type="InterPro" id="IPR011041">
    <property type="entry name" value="Quinoprot_gluc/sorb_DH_b-prop"/>
</dbReference>
<organism evidence="2 3">
    <name type="scientific">Niabella drilacis (strain DSM 25811 / CCM 8410 / CCUG 62505 / LMG 26954 / E90)</name>
    <dbReference type="NCBI Taxonomy" id="1285928"/>
    <lineage>
        <taxon>Bacteria</taxon>
        <taxon>Pseudomonadati</taxon>
        <taxon>Bacteroidota</taxon>
        <taxon>Chitinophagia</taxon>
        <taxon>Chitinophagales</taxon>
        <taxon>Chitinophagaceae</taxon>
        <taxon>Niabella</taxon>
    </lineage>
</organism>
<reference evidence="3" key="1">
    <citation type="submission" date="2016-10" db="EMBL/GenBank/DDBJ databases">
        <authorList>
            <person name="Varghese N."/>
            <person name="Submissions S."/>
        </authorList>
    </citation>
    <scope>NUCLEOTIDE SEQUENCE [LARGE SCALE GENOMIC DNA]</scope>
    <source>
        <strain evidence="3">DSM 25811 / CCM 8410 / LMG 26954 / E90</strain>
    </source>
</reference>
<name>A0A1G6XE34_NIADE</name>
<dbReference type="Proteomes" id="UP000198757">
    <property type="component" value="Unassembled WGS sequence"/>
</dbReference>
<protein>
    <submittedName>
        <fullName evidence="2">Glucose/arabinose dehydrogenase, beta-propeller fold</fullName>
    </submittedName>
</protein>